<gene>
    <name evidence="2" type="ORF">TCM_030237</name>
</gene>
<feature type="compositionally biased region" description="Basic and acidic residues" evidence="1">
    <location>
        <begin position="25"/>
        <end position="39"/>
    </location>
</feature>
<dbReference type="Gramene" id="EOY28716">
    <property type="protein sequence ID" value="EOY28716"/>
    <property type="gene ID" value="TCM_030237"/>
</dbReference>
<keyword evidence="3" id="KW-1185">Reference proteome</keyword>
<feature type="region of interest" description="Disordered" evidence="1">
    <location>
        <begin position="1"/>
        <end position="45"/>
    </location>
</feature>
<dbReference type="Gramene" id="EOY28717">
    <property type="protein sequence ID" value="EOY28717"/>
    <property type="gene ID" value="TCM_030237"/>
</dbReference>
<protein>
    <submittedName>
        <fullName evidence="2">Ankyrin repeat family protein, putative isoform 1</fullName>
    </submittedName>
</protein>
<dbReference type="OMA" id="IDFISFK"/>
<reference evidence="2 3" key="1">
    <citation type="journal article" date="2013" name="Genome Biol.">
        <title>The genome sequence of the most widely cultivated cacao type and its use to identify candidate genes regulating pod color.</title>
        <authorList>
            <person name="Motamayor J.C."/>
            <person name="Mockaitis K."/>
            <person name="Schmutz J."/>
            <person name="Haiminen N."/>
            <person name="Iii D.L."/>
            <person name="Cornejo O."/>
            <person name="Findley S.D."/>
            <person name="Zheng P."/>
            <person name="Utro F."/>
            <person name="Royaert S."/>
            <person name="Saski C."/>
            <person name="Jenkins J."/>
            <person name="Podicheti R."/>
            <person name="Zhao M."/>
            <person name="Scheffler B.E."/>
            <person name="Stack J.C."/>
            <person name="Feltus F.A."/>
            <person name="Mustiga G.M."/>
            <person name="Amores F."/>
            <person name="Phillips W."/>
            <person name="Marelli J.P."/>
            <person name="May G.D."/>
            <person name="Shapiro H."/>
            <person name="Ma J."/>
            <person name="Bustamante C.D."/>
            <person name="Schnell R.J."/>
            <person name="Main D."/>
            <person name="Gilbert D."/>
            <person name="Parida L."/>
            <person name="Kuhn D.N."/>
        </authorList>
    </citation>
    <scope>NUCLEOTIDE SEQUENCE [LARGE SCALE GENOMIC DNA]</scope>
    <source>
        <strain evidence="3">cv. Matina 1-6</strain>
    </source>
</reference>
<evidence type="ECO:0000313" key="3">
    <source>
        <dbReference type="Proteomes" id="UP000026915"/>
    </source>
</evidence>
<accession>A0A061GHV6</accession>
<organism evidence="2 3">
    <name type="scientific">Theobroma cacao</name>
    <name type="common">Cacao</name>
    <name type="synonym">Cocoa</name>
    <dbReference type="NCBI Taxonomy" id="3641"/>
    <lineage>
        <taxon>Eukaryota</taxon>
        <taxon>Viridiplantae</taxon>
        <taxon>Streptophyta</taxon>
        <taxon>Embryophyta</taxon>
        <taxon>Tracheophyta</taxon>
        <taxon>Spermatophyta</taxon>
        <taxon>Magnoliopsida</taxon>
        <taxon>eudicotyledons</taxon>
        <taxon>Gunneridae</taxon>
        <taxon>Pentapetalae</taxon>
        <taxon>rosids</taxon>
        <taxon>malvids</taxon>
        <taxon>Malvales</taxon>
        <taxon>Malvaceae</taxon>
        <taxon>Byttnerioideae</taxon>
        <taxon>Theobroma</taxon>
    </lineage>
</organism>
<dbReference type="HOGENOM" id="CLU_184050_1_0_1"/>
<evidence type="ECO:0000256" key="1">
    <source>
        <dbReference type="SAM" id="MobiDB-lite"/>
    </source>
</evidence>
<proteinExistence type="predicted"/>
<dbReference type="EMBL" id="CM001884">
    <property type="protein sequence ID" value="EOY28717.1"/>
    <property type="molecule type" value="Genomic_DNA"/>
</dbReference>
<dbReference type="STRING" id="3641.A0A061GHV6"/>
<dbReference type="PANTHER" id="PTHR33386">
    <property type="entry name" value="OS02G0740600 PROTEIN"/>
    <property type="match status" value="1"/>
</dbReference>
<sequence>MASDAPSWADQWGAGGIGAMEDEDATAKKENGSKKKSEGKGGFNKAKTAALMGAKKFKLGVSKGITWVKNKCQKKGSSK</sequence>
<dbReference type="EMBL" id="CM001884">
    <property type="protein sequence ID" value="EOY28716.1"/>
    <property type="molecule type" value="Genomic_DNA"/>
</dbReference>
<dbReference type="FunCoup" id="A0A061GHV6">
    <property type="interactions" value="67"/>
</dbReference>
<dbReference type="Proteomes" id="UP000026915">
    <property type="component" value="Chromosome 6"/>
</dbReference>
<dbReference type="InParanoid" id="A0A061GHV6"/>
<evidence type="ECO:0000313" key="2">
    <source>
        <dbReference type="EMBL" id="EOY28717.1"/>
    </source>
</evidence>
<dbReference type="AlphaFoldDB" id="A0A061GHV6"/>
<dbReference type="PANTHER" id="PTHR33386:SF26">
    <property type="entry name" value="ANKYRIN REPEAT PROTEIN"/>
    <property type="match status" value="1"/>
</dbReference>
<dbReference type="eggNOG" id="KOG0522">
    <property type="taxonomic scope" value="Eukaryota"/>
</dbReference>
<name>A0A061GHV6_THECC</name>